<sequence>MKVLIVGATGPTGQELVKQALTSGHTVTVLARRPDKLSVPQPTGDSLKVIPGEVLKLDDVKGALTGCDAVISALGGKAGVFTSCDVYTKSLDVILKAMKELEVKRFIACTSWGTKDDPELPYLFRWVFKPSILRNVLANMEVMEDTLLKEEEINWTVVKPPRLMDGPLTGVAPLTMEGQLVRGLPGKVHIDRSDLAKFMLDCLTTSDWDRKLVAVAAGSCAVAEAAAEAASSEGNSVDGEKK</sequence>
<dbReference type="InterPro" id="IPR051606">
    <property type="entry name" value="Polyketide_Oxido-like"/>
</dbReference>
<comment type="caution">
    <text evidence="2">The sequence shown here is derived from an EMBL/GenBank/DDBJ whole genome shotgun (WGS) entry which is preliminary data.</text>
</comment>
<dbReference type="PANTHER" id="PTHR43355">
    <property type="entry name" value="FLAVIN REDUCTASE (NADPH)"/>
    <property type="match status" value="1"/>
</dbReference>
<dbReference type="InterPro" id="IPR036291">
    <property type="entry name" value="NAD(P)-bd_dom_sf"/>
</dbReference>
<accession>A0AAV4H7K4</accession>
<dbReference type="EMBL" id="BMAT01008791">
    <property type="protein sequence ID" value="GFR92691.1"/>
    <property type="molecule type" value="Genomic_DNA"/>
</dbReference>
<dbReference type="CDD" id="cd05244">
    <property type="entry name" value="BVR-B_like_SDR_a"/>
    <property type="match status" value="1"/>
</dbReference>
<dbReference type="Proteomes" id="UP000762676">
    <property type="component" value="Unassembled WGS sequence"/>
</dbReference>
<dbReference type="Gene3D" id="3.40.50.720">
    <property type="entry name" value="NAD(P)-binding Rossmann-like Domain"/>
    <property type="match status" value="1"/>
</dbReference>
<dbReference type="AlphaFoldDB" id="A0AAV4H7K4"/>
<dbReference type="Pfam" id="PF13460">
    <property type="entry name" value="NAD_binding_10"/>
    <property type="match status" value="1"/>
</dbReference>
<protein>
    <submittedName>
        <fullName evidence="2">Flavin reductase (NADPH)-like</fullName>
    </submittedName>
</protein>
<dbReference type="GO" id="GO:0004074">
    <property type="term" value="F:biliverdin reductase [NAD(P)H] activity"/>
    <property type="evidence" value="ECO:0007669"/>
    <property type="project" value="TreeGrafter"/>
</dbReference>
<organism evidence="2 3">
    <name type="scientific">Elysia marginata</name>
    <dbReference type="NCBI Taxonomy" id="1093978"/>
    <lineage>
        <taxon>Eukaryota</taxon>
        <taxon>Metazoa</taxon>
        <taxon>Spiralia</taxon>
        <taxon>Lophotrochozoa</taxon>
        <taxon>Mollusca</taxon>
        <taxon>Gastropoda</taxon>
        <taxon>Heterobranchia</taxon>
        <taxon>Euthyneura</taxon>
        <taxon>Panpulmonata</taxon>
        <taxon>Sacoglossa</taxon>
        <taxon>Placobranchoidea</taxon>
        <taxon>Plakobranchidae</taxon>
        <taxon>Elysia</taxon>
    </lineage>
</organism>
<feature type="domain" description="NAD(P)-binding" evidence="1">
    <location>
        <begin position="7"/>
        <end position="204"/>
    </location>
</feature>
<dbReference type="GO" id="GO:0042602">
    <property type="term" value="F:riboflavin reductase (NADPH) activity"/>
    <property type="evidence" value="ECO:0007669"/>
    <property type="project" value="TreeGrafter"/>
</dbReference>
<keyword evidence="3" id="KW-1185">Reference proteome</keyword>
<gene>
    <name evidence="2" type="ORF">ElyMa_004359500</name>
</gene>
<evidence type="ECO:0000313" key="3">
    <source>
        <dbReference type="Proteomes" id="UP000762676"/>
    </source>
</evidence>
<reference evidence="2 3" key="1">
    <citation type="journal article" date="2021" name="Elife">
        <title>Chloroplast acquisition without the gene transfer in kleptoplastic sea slugs, Plakobranchus ocellatus.</title>
        <authorList>
            <person name="Maeda T."/>
            <person name="Takahashi S."/>
            <person name="Yoshida T."/>
            <person name="Shimamura S."/>
            <person name="Takaki Y."/>
            <person name="Nagai Y."/>
            <person name="Toyoda A."/>
            <person name="Suzuki Y."/>
            <person name="Arimoto A."/>
            <person name="Ishii H."/>
            <person name="Satoh N."/>
            <person name="Nishiyama T."/>
            <person name="Hasebe M."/>
            <person name="Maruyama T."/>
            <person name="Minagawa J."/>
            <person name="Obokata J."/>
            <person name="Shigenobu S."/>
        </authorList>
    </citation>
    <scope>NUCLEOTIDE SEQUENCE [LARGE SCALE GENOMIC DNA]</scope>
</reference>
<name>A0AAV4H7K4_9GAST</name>
<evidence type="ECO:0000313" key="2">
    <source>
        <dbReference type="EMBL" id="GFR92691.1"/>
    </source>
</evidence>
<dbReference type="SUPFAM" id="SSF51735">
    <property type="entry name" value="NAD(P)-binding Rossmann-fold domains"/>
    <property type="match status" value="1"/>
</dbReference>
<proteinExistence type="predicted"/>
<dbReference type="InterPro" id="IPR016040">
    <property type="entry name" value="NAD(P)-bd_dom"/>
</dbReference>
<evidence type="ECO:0000259" key="1">
    <source>
        <dbReference type="Pfam" id="PF13460"/>
    </source>
</evidence>
<dbReference type="PANTHER" id="PTHR43355:SF2">
    <property type="entry name" value="FLAVIN REDUCTASE (NADPH)"/>
    <property type="match status" value="1"/>
</dbReference>